<dbReference type="OrthoDB" id="5524838at2"/>
<dbReference type="KEGG" id="sur:STAUR_6094"/>
<name>E3FE81_STIAD</name>
<dbReference type="HOGENOM" id="CLU_1776328_0_0_7"/>
<dbReference type="EMBL" id="CP002271">
    <property type="protein sequence ID" value="ADO73851.1"/>
    <property type="molecule type" value="Genomic_DNA"/>
</dbReference>
<organism evidence="1 2">
    <name type="scientific">Stigmatella aurantiaca (strain DW4/3-1)</name>
    <dbReference type="NCBI Taxonomy" id="378806"/>
    <lineage>
        <taxon>Bacteria</taxon>
        <taxon>Pseudomonadati</taxon>
        <taxon>Myxococcota</taxon>
        <taxon>Myxococcia</taxon>
        <taxon>Myxococcales</taxon>
        <taxon>Cystobacterineae</taxon>
        <taxon>Archangiaceae</taxon>
        <taxon>Stigmatella</taxon>
    </lineage>
</organism>
<gene>
    <name evidence="1" type="ordered locus">STAUR_6094</name>
</gene>
<sequence>MDALEGVLESLLISYQYEALMKTLVIVLDYPDRAAGADRAFLRLRFISVSDFHRVPGTFADLQRFKESYSTRETPATTVVQRVDIEKKANSLRITLSFGSFGELTFECRSLSAESRSARATKTSENTWTYHDVDDGKPVDFYNPFA</sequence>
<dbReference type="RefSeq" id="WP_013377122.1">
    <property type="nucleotide sequence ID" value="NC_014623.1"/>
</dbReference>
<evidence type="ECO:0000313" key="1">
    <source>
        <dbReference type="EMBL" id="ADO73851.1"/>
    </source>
</evidence>
<dbReference type="Proteomes" id="UP000001351">
    <property type="component" value="Chromosome"/>
</dbReference>
<proteinExistence type="predicted"/>
<accession>E3FE81</accession>
<protein>
    <submittedName>
        <fullName evidence="1">Uncharacterized protein</fullName>
    </submittedName>
</protein>
<reference evidence="1 2" key="1">
    <citation type="journal article" date="2011" name="Mol. Biol. Evol.">
        <title>Comparative genomic analysis of fruiting body formation in Myxococcales.</title>
        <authorList>
            <person name="Huntley S."/>
            <person name="Hamann N."/>
            <person name="Wegener-Feldbrugge S."/>
            <person name="Treuner-Lange A."/>
            <person name="Kube M."/>
            <person name="Reinhardt R."/>
            <person name="Klages S."/>
            <person name="Muller R."/>
            <person name="Ronning C.M."/>
            <person name="Nierman W.C."/>
            <person name="Sogaard-Andersen L."/>
        </authorList>
    </citation>
    <scope>NUCLEOTIDE SEQUENCE [LARGE SCALE GENOMIC DNA]</scope>
    <source>
        <strain evidence="1 2">DW4/3-1</strain>
    </source>
</reference>
<dbReference type="AlphaFoldDB" id="E3FE81"/>
<evidence type="ECO:0000313" key="2">
    <source>
        <dbReference type="Proteomes" id="UP000001351"/>
    </source>
</evidence>
<keyword evidence="2" id="KW-1185">Reference proteome</keyword>